<keyword evidence="1" id="KW-0805">Transcription regulation</keyword>
<name>A0A8S5N4A6_9CAUD</name>
<evidence type="ECO:0000256" key="1">
    <source>
        <dbReference type="ARBA" id="ARBA00023015"/>
    </source>
</evidence>
<keyword evidence="2 5" id="KW-0238">DNA-binding</keyword>
<dbReference type="Pfam" id="PF14526">
    <property type="entry name" value="Cass2"/>
    <property type="match status" value="1"/>
</dbReference>
<dbReference type="InterPro" id="IPR011256">
    <property type="entry name" value="Reg_factor_effector_dom_sf"/>
</dbReference>
<dbReference type="Gene3D" id="3.20.80.10">
    <property type="entry name" value="Regulatory factor, effector binding domain"/>
    <property type="match status" value="1"/>
</dbReference>
<dbReference type="SMART" id="SM00871">
    <property type="entry name" value="AraC_E_bind"/>
    <property type="match status" value="1"/>
</dbReference>
<dbReference type="InterPro" id="IPR009057">
    <property type="entry name" value="Homeodomain-like_sf"/>
</dbReference>
<dbReference type="InterPro" id="IPR029441">
    <property type="entry name" value="Cass2"/>
</dbReference>
<evidence type="ECO:0000313" key="5">
    <source>
        <dbReference type="EMBL" id="DAD89268.1"/>
    </source>
</evidence>
<dbReference type="Pfam" id="PF12833">
    <property type="entry name" value="HTH_18"/>
    <property type="match status" value="1"/>
</dbReference>
<dbReference type="InterPro" id="IPR010499">
    <property type="entry name" value="AraC_E-bd"/>
</dbReference>
<dbReference type="GO" id="GO:0003700">
    <property type="term" value="F:DNA-binding transcription factor activity"/>
    <property type="evidence" value="ECO:0007669"/>
    <property type="project" value="InterPro"/>
</dbReference>
<dbReference type="PANTHER" id="PTHR47504">
    <property type="entry name" value="RIGHT ORIGIN-BINDING PROTEIN"/>
    <property type="match status" value="1"/>
</dbReference>
<dbReference type="SUPFAM" id="SSF46689">
    <property type="entry name" value="Homeodomain-like"/>
    <property type="match status" value="2"/>
</dbReference>
<evidence type="ECO:0000256" key="3">
    <source>
        <dbReference type="ARBA" id="ARBA00023163"/>
    </source>
</evidence>
<evidence type="ECO:0000259" key="4">
    <source>
        <dbReference type="PROSITE" id="PS01124"/>
    </source>
</evidence>
<dbReference type="PROSITE" id="PS01124">
    <property type="entry name" value="HTH_ARAC_FAMILY_2"/>
    <property type="match status" value="1"/>
</dbReference>
<protein>
    <submittedName>
        <fullName evidence="5">AraC-type DNA-binding domain-containing protein</fullName>
    </submittedName>
</protein>
<dbReference type="PANTHER" id="PTHR47504:SF5">
    <property type="entry name" value="RIGHT ORIGIN-BINDING PROTEIN"/>
    <property type="match status" value="1"/>
</dbReference>
<reference evidence="5" key="1">
    <citation type="journal article" date="2021" name="Proc. Natl. Acad. Sci. U.S.A.">
        <title>A Catalog of Tens of Thousands of Viruses from Human Metagenomes Reveals Hidden Associations with Chronic Diseases.</title>
        <authorList>
            <person name="Tisza M.J."/>
            <person name="Buck C.B."/>
        </authorList>
    </citation>
    <scope>NUCLEOTIDE SEQUENCE</scope>
    <source>
        <strain evidence="5">CtTOm1</strain>
    </source>
</reference>
<evidence type="ECO:0000256" key="2">
    <source>
        <dbReference type="ARBA" id="ARBA00023125"/>
    </source>
</evidence>
<organism evidence="5">
    <name type="scientific">Myoviridae sp. ctTOm1</name>
    <dbReference type="NCBI Taxonomy" id="2826657"/>
    <lineage>
        <taxon>Viruses</taxon>
        <taxon>Duplodnaviria</taxon>
        <taxon>Heunggongvirae</taxon>
        <taxon>Uroviricota</taxon>
        <taxon>Caudoviricetes</taxon>
    </lineage>
</organism>
<accession>A0A8S5N4A6</accession>
<sequence length="298" mass="32604">MWTDEQAVRRAVQYIAGALDSPLTVADIAAQAGYSPFHFCRMFRAAAGMPVMDYVRLQRLTAARGRLLRGEKAIDAALACGFETASGFSRAFRRAFGYSPTTYLARMKALPGGAGGQRGGDRMEPVMKTLGEFWVAGYGIDTNVEHGYTKDIAAYWETYTGENMESRMYARLSPPKHGEVGLCVPGRGGNLTYLFGVMPETLDALAPDMRAVRVPTAQYAVFTTKPVDLPPGGVPAGAPDPLAEAVRALWGYIFEQWLPAGEWEYDPAGLDFEFYDERCHGSSGLVMDIYVPVKRRGA</sequence>
<dbReference type="InterPro" id="IPR018060">
    <property type="entry name" value="HTH_AraC"/>
</dbReference>
<dbReference type="GO" id="GO:0043565">
    <property type="term" value="F:sequence-specific DNA binding"/>
    <property type="evidence" value="ECO:0007669"/>
    <property type="project" value="InterPro"/>
</dbReference>
<dbReference type="SUPFAM" id="SSF55136">
    <property type="entry name" value="Probable bacterial effector-binding domain"/>
    <property type="match status" value="1"/>
</dbReference>
<dbReference type="InterPro" id="IPR050959">
    <property type="entry name" value="MarA-like"/>
</dbReference>
<dbReference type="EMBL" id="BK015057">
    <property type="protein sequence ID" value="DAD89268.1"/>
    <property type="molecule type" value="Genomic_DNA"/>
</dbReference>
<feature type="domain" description="HTH araC/xylS-type" evidence="4">
    <location>
        <begin position="9"/>
        <end position="106"/>
    </location>
</feature>
<dbReference type="Gene3D" id="1.10.10.60">
    <property type="entry name" value="Homeodomain-like"/>
    <property type="match status" value="2"/>
</dbReference>
<dbReference type="SMART" id="SM00342">
    <property type="entry name" value="HTH_ARAC"/>
    <property type="match status" value="1"/>
</dbReference>
<proteinExistence type="predicted"/>
<keyword evidence="3" id="KW-0804">Transcription</keyword>